<dbReference type="InterPro" id="IPR006860">
    <property type="entry name" value="FecR"/>
</dbReference>
<feature type="domain" description="FecR protein" evidence="2">
    <location>
        <begin position="111"/>
        <end position="205"/>
    </location>
</feature>
<dbReference type="RefSeq" id="WP_185274073.1">
    <property type="nucleotide sequence ID" value="NZ_CP055156.1"/>
</dbReference>
<evidence type="ECO:0000259" key="3">
    <source>
        <dbReference type="Pfam" id="PF16344"/>
    </source>
</evidence>
<accession>A0A7G7G7T7</accession>
<keyword evidence="5" id="KW-1185">Reference proteome</keyword>
<keyword evidence="1" id="KW-0472">Membrane</keyword>
<dbReference type="Gene3D" id="2.60.120.1440">
    <property type="match status" value="1"/>
</dbReference>
<protein>
    <submittedName>
        <fullName evidence="4">FecR family protein</fullName>
    </submittedName>
</protein>
<evidence type="ECO:0000256" key="1">
    <source>
        <dbReference type="SAM" id="Phobius"/>
    </source>
</evidence>
<dbReference type="EMBL" id="CP055156">
    <property type="protein sequence ID" value="QNF33221.1"/>
    <property type="molecule type" value="Genomic_DNA"/>
</dbReference>
<reference evidence="4 5" key="1">
    <citation type="journal article" date="2018" name="Int. J. Syst. Evol. Microbiol.">
        <title>Adhaeribacter swui sp. nov., isolated from wet mud.</title>
        <authorList>
            <person name="Kim D.U."/>
            <person name="Kim K.W."/>
            <person name="Kang M.S."/>
            <person name="Kim J.Y."/>
            <person name="Jang J.H."/>
            <person name="Kim M.K."/>
        </authorList>
    </citation>
    <scope>NUCLEOTIDE SEQUENCE [LARGE SCALE GENOMIC DNA]</scope>
    <source>
        <strain evidence="4 5">KCTC 52873</strain>
    </source>
</reference>
<dbReference type="PIRSF" id="PIRSF018266">
    <property type="entry name" value="FecR"/>
    <property type="match status" value="1"/>
</dbReference>
<gene>
    <name evidence="4" type="ORF">HUW51_10965</name>
</gene>
<dbReference type="PANTHER" id="PTHR30273">
    <property type="entry name" value="PERIPLASMIC SIGNAL SENSOR AND SIGMA FACTOR ACTIVATOR FECR-RELATED"/>
    <property type="match status" value="1"/>
</dbReference>
<keyword evidence="1" id="KW-0812">Transmembrane</keyword>
<dbReference type="PANTHER" id="PTHR30273:SF2">
    <property type="entry name" value="PROTEIN FECR"/>
    <property type="match status" value="1"/>
</dbReference>
<evidence type="ECO:0000259" key="2">
    <source>
        <dbReference type="Pfam" id="PF04773"/>
    </source>
</evidence>
<dbReference type="Pfam" id="PF16344">
    <property type="entry name" value="FecR_C"/>
    <property type="match status" value="1"/>
</dbReference>
<name>A0A7G7G7T7_9BACT</name>
<keyword evidence="1" id="KW-1133">Transmembrane helix</keyword>
<dbReference type="Pfam" id="PF04773">
    <property type="entry name" value="FecR"/>
    <property type="match status" value="1"/>
</dbReference>
<feature type="domain" description="Protein FecR C-terminal" evidence="3">
    <location>
        <begin position="254"/>
        <end position="321"/>
    </location>
</feature>
<evidence type="ECO:0000313" key="4">
    <source>
        <dbReference type="EMBL" id="QNF33221.1"/>
    </source>
</evidence>
<dbReference type="Gene3D" id="3.55.50.30">
    <property type="match status" value="1"/>
</dbReference>
<dbReference type="InterPro" id="IPR012373">
    <property type="entry name" value="Ferrdict_sens_TM"/>
</dbReference>
<dbReference type="AlphaFoldDB" id="A0A7G7G7T7"/>
<feature type="transmembrane region" description="Helical" evidence="1">
    <location>
        <begin position="82"/>
        <end position="103"/>
    </location>
</feature>
<dbReference type="Proteomes" id="UP000515237">
    <property type="component" value="Chromosome"/>
</dbReference>
<dbReference type="KEGG" id="aswu:HUW51_10965"/>
<proteinExistence type="predicted"/>
<dbReference type="InterPro" id="IPR032508">
    <property type="entry name" value="FecR_C"/>
</dbReference>
<dbReference type="GO" id="GO:0016989">
    <property type="term" value="F:sigma factor antagonist activity"/>
    <property type="evidence" value="ECO:0007669"/>
    <property type="project" value="TreeGrafter"/>
</dbReference>
<organism evidence="4 5">
    <name type="scientific">Adhaeribacter swui</name>
    <dbReference type="NCBI Taxonomy" id="2086471"/>
    <lineage>
        <taxon>Bacteria</taxon>
        <taxon>Pseudomonadati</taxon>
        <taxon>Bacteroidota</taxon>
        <taxon>Cytophagia</taxon>
        <taxon>Cytophagales</taxon>
        <taxon>Hymenobacteraceae</taxon>
        <taxon>Adhaeribacter</taxon>
    </lineage>
</organism>
<evidence type="ECO:0000313" key="5">
    <source>
        <dbReference type="Proteomes" id="UP000515237"/>
    </source>
</evidence>
<sequence length="324" mass="36644">MKPAIQDLIQKYLQGKATAEEKALVDAYYRSFAKEQPYTPYLTPQSKELLEEKIYAGILQNIEADPVPETKPNFKFITNPRAFYFSVAASFVGILLAFSYYFFIPQDQVVLTTALGQVATFTLPDNSKVTLNGNSELRYTPWSAHQTREVTLRGEAYFSVQHTKNHQKFLVHLPGKMQIEVLGTEFNVTGRPNNTRVVLNSGKVRLRLSNTQKNTPKEVEMEPGDMVELEPKSAKVAKIKVNPEKYSSWSSSMLVLDKTTLRELVSTLENTYGLQVTVPDTSLLRHTFSGKVPKQDAQILLLGLSKAFNLQITKKENQIIIQKH</sequence>